<dbReference type="RefSeq" id="WP_265689713.1">
    <property type="nucleotide sequence ID" value="NZ_JAKRRX010000317.1"/>
</dbReference>
<reference evidence="2" key="1">
    <citation type="submission" date="2022-02" db="EMBL/GenBank/DDBJ databases">
        <title>Vibrio sp. nov., a new bacterium isolated from Bohai sea, China.</title>
        <authorList>
            <person name="Yuan Y."/>
        </authorList>
    </citation>
    <scope>NUCLEOTIDE SEQUENCE</scope>
    <source>
        <strain evidence="2">DBSS07</strain>
    </source>
</reference>
<dbReference type="PANTHER" id="PTHR39173">
    <property type="entry name" value="ACETYLTRANSFERASE"/>
    <property type="match status" value="1"/>
</dbReference>
<name>A0A9X3HUH3_9VIBR</name>
<gene>
    <name evidence="2" type="ORF">MD483_22795</name>
</gene>
<protein>
    <submittedName>
        <fullName evidence="2">GNAT family N-acetyltransferase</fullName>
        <ecNumber evidence="2">2.3.1.-</ecNumber>
    </submittedName>
</protein>
<dbReference type="PANTHER" id="PTHR39173:SF1">
    <property type="entry name" value="ACETYLTRANSFERASE"/>
    <property type="match status" value="1"/>
</dbReference>
<dbReference type="SUPFAM" id="SSF55729">
    <property type="entry name" value="Acyl-CoA N-acyltransferases (Nat)"/>
    <property type="match status" value="1"/>
</dbReference>
<dbReference type="EMBL" id="JAKRRX010000317">
    <property type="protein sequence ID" value="MCW8336639.1"/>
    <property type="molecule type" value="Genomic_DNA"/>
</dbReference>
<keyword evidence="2" id="KW-0012">Acyltransferase</keyword>
<accession>A0A9X3HUH3</accession>
<dbReference type="Proteomes" id="UP001155586">
    <property type="component" value="Unassembled WGS sequence"/>
</dbReference>
<comment type="caution">
    <text evidence="2">The sequence shown here is derived from an EMBL/GenBank/DDBJ whole genome shotgun (WGS) entry which is preliminary data.</text>
</comment>
<dbReference type="InterPro" id="IPR016181">
    <property type="entry name" value="Acyl_CoA_acyltransferase"/>
</dbReference>
<organism evidence="2 3">
    <name type="scientific">Vibrio paucivorans</name>
    <dbReference type="NCBI Taxonomy" id="2829489"/>
    <lineage>
        <taxon>Bacteria</taxon>
        <taxon>Pseudomonadati</taxon>
        <taxon>Pseudomonadota</taxon>
        <taxon>Gammaproteobacteria</taxon>
        <taxon>Vibrionales</taxon>
        <taxon>Vibrionaceae</taxon>
        <taxon>Vibrio</taxon>
    </lineage>
</organism>
<dbReference type="Pfam" id="PF00583">
    <property type="entry name" value="Acetyltransf_1"/>
    <property type="match status" value="1"/>
</dbReference>
<feature type="domain" description="N-acetyltransferase" evidence="1">
    <location>
        <begin position="19"/>
        <end position="170"/>
    </location>
</feature>
<dbReference type="AlphaFoldDB" id="A0A9X3HUH3"/>
<dbReference type="CDD" id="cd04301">
    <property type="entry name" value="NAT_SF"/>
    <property type="match status" value="1"/>
</dbReference>
<proteinExistence type="predicted"/>
<dbReference type="Gene3D" id="3.40.630.30">
    <property type="match status" value="1"/>
</dbReference>
<dbReference type="GO" id="GO:0016747">
    <property type="term" value="F:acyltransferase activity, transferring groups other than amino-acyl groups"/>
    <property type="evidence" value="ECO:0007669"/>
    <property type="project" value="InterPro"/>
</dbReference>
<evidence type="ECO:0000259" key="1">
    <source>
        <dbReference type="PROSITE" id="PS51186"/>
    </source>
</evidence>
<keyword evidence="2" id="KW-0808">Transferase</keyword>
<dbReference type="PROSITE" id="PS51186">
    <property type="entry name" value="GNAT"/>
    <property type="match status" value="1"/>
</dbReference>
<keyword evidence="3" id="KW-1185">Reference proteome</keyword>
<dbReference type="EC" id="2.3.1.-" evidence="2"/>
<evidence type="ECO:0000313" key="3">
    <source>
        <dbReference type="Proteomes" id="UP001155586"/>
    </source>
</evidence>
<dbReference type="InterPro" id="IPR000182">
    <property type="entry name" value="GNAT_dom"/>
</dbReference>
<sequence>MELVVPNKDWQQAFSRFYLDFARLDPDNADYYRQGLDNFQQYVQRLCDEANGVNLRHGYVPCSHFWLTQEQQILGALRIRHNIDNEFLAQEAGHIGYDVAPSYRRKGYGKTMLGLVLAQAKALGLERVLITADEDNVASRRVIEANGGVFENVVTGKVFAGPLARYWIQL</sequence>
<evidence type="ECO:0000313" key="2">
    <source>
        <dbReference type="EMBL" id="MCW8336639.1"/>
    </source>
</evidence>